<dbReference type="GO" id="GO:0003700">
    <property type="term" value="F:DNA-binding transcription factor activity"/>
    <property type="evidence" value="ECO:0007669"/>
    <property type="project" value="InterPro"/>
</dbReference>
<keyword evidence="2" id="KW-0238">DNA-binding</keyword>
<name>A0A0R1QS29_9LACO</name>
<dbReference type="CDD" id="cd05013">
    <property type="entry name" value="SIS_RpiR"/>
    <property type="match status" value="1"/>
</dbReference>
<dbReference type="OrthoDB" id="1648815at2"/>
<dbReference type="InterPro" id="IPR001347">
    <property type="entry name" value="SIS_dom"/>
</dbReference>
<evidence type="ECO:0000256" key="1">
    <source>
        <dbReference type="ARBA" id="ARBA00023015"/>
    </source>
</evidence>
<dbReference type="Gene3D" id="3.40.50.10490">
    <property type="entry name" value="Glucose-6-phosphate isomerase like protein, domain 1"/>
    <property type="match status" value="1"/>
</dbReference>
<dbReference type="Gene3D" id="1.10.10.10">
    <property type="entry name" value="Winged helix-like DNA-binding domain superfamily/Winged helix DNA-binding domain"/>
    <property type="match status" value="1"/>
</dbReference>
<sequence length="257" mass="28665">MKLGGVSMFPYEKLQTLNELETVVYNYINKHQTAVETMTIRALAQKAHVSTSTILRFAEKMGYEGYSELRFALKQHRKHTQEVARGETYDITMPLADFFSKVNSVDFGKLIDQAMDLIDHAPLVLFYGIGSGNSLAQYGARFWSNAGKLSLPVMDPFQPFPAHTPLPEGTVMVVLSVSGETQQVIELVTKVQPEHVKIIAVTNHGNSTLAKMSDLVISYYMPDLVHGDLNLTTQVPIVYLIPRFTIKLATIVSTQTK</sequence>
<dbReference type="GO" id="GO:0003677">
    <property type="term" value="F:DNA binding"/>
    <property type="evidence" value="ECO:0007669"/>
    <property type="project" value="UniProtKB-KW"/>
</dbReference>
<dbReference type="InterPro" id="IPR046348">
    <property type="entry name" value="SIS_dom_sf"/>
</dbReference>
<dbReference type="PROSITE" id="PS51464">
    <property type="entry name" value="SIS"/>
    <property type="match status" value="1"/>
</dbReference>
<accession>A0A0R1QS29</accession>
<dbReference type="EMBL" id="AZEU01000098">
    <property type="protein sequence ID" value="KRL47407.1"/>
    <property type="molecule type" value="Genomic_DNA"/>
</dbReference>
<dbReference type="SUPFAM" id="SSF46689">
    <property type="entry name" value="Homeodomain-like"/>
    <property type="match status" value="1"/>
</dbReference>
<evidence type="ECO:0000259" key="4">
    <source>
        <dbReference type="PROSITE" id="PS51071"/>
    </source>
</evidence>
<evidence type="ECO:0000313" key="6">
    <source>
        <dbReference type="EMBL" id="KRL47407.1"/>
    </source>
</evidence>
<evidence type="ECO:0000259" key="5">
    <source>
        <dbReference type="PROSITE" id="PS51464"/>
    </source>
</evidence>
<gene>
    <name evidence="6" type="ORF">FD01_GL000268</name>
</gene>
<dbReference type="InterPro" id="IPR047640">
    <property type="entry name" value="RpiR-like"/>
</dbReference>
<dbReference type="PATRIC" id="fig|1423769.4.peg.290"/>
<dbReference type="InterPro" id="IPR035472">
    <property type="entry name" value="RpiR-like_SIS"/>
</dbReference>
<dbReference type="GO" id="GO:0097367">
    <property type="term" value="F:carbohydrate derivative binding"/>
    <property type="evidence" value="ECO:0007669"/>
    <property type="project" value="InterPro"/>
</dbReference>
<dbReference type="PANTHER" id="PTHR30514:SF1">
    <property type="entry name" value="HTH-TYPE TRANSCRIPTIONAL REGULATOR HEXR-RELATED"/>
    <property type="match status" value="1"/>
</dbReference>
<protein>
    <submittedName>
        <fullName evidence="6">Helix-turn-helix domain, rpiR family protein</fullName>
    </submittedName>
</protein>
<dbReference type="Pfam" id="PF01418">
    <property type="entry name" value="HTH_6"/>
    <property type="match status" value="1"/>
</dbReference>
<keyword evidence="7" id="KW-1185">Reference proteome</keyword>
<dbReference type="Proteomes" id="UP000051790">
    <property type="component" value="Unassembled WGS sequence"/>
</dbReference>
<dbReference type="InterPro" id="IPR000281">
    <property type="entry name" value="HTH_RpiR"/>
</dbReference>
<organism evidence="6 7">
    <name type="scientific">Lacticaseibacillus manihotivorans DSM 13343 = JCM 12514</name>
    <dbReference type="NCBI Taxonomy" id="1423769"/>
    <lineage>
        <taxon>Bacteria</taxon>
        <taxon>Bacillati</taxon>
        <taxon>Bacillota</taxon>
        <taxon>Bacilli</taxon>
        <taxon>Lactobacillales</taxon>
        <taxon>Lactobacillaceae</taxon>
        <taxon>Lacticaseibacillus</taxon>
    </lineage>
</organism>
<dbReference type="SUPFAM" id="SSF53697">
    <property type="entry name" value="SIS domain"/>
    <property type="match status" value="1"/>
</dbReference>
<evidence type="ECO:0000256" key="2">
    <source>
        <dbReference type="ARBA" id="ARBA00023125"/>
    </source>
</evidence>
<dbReference type="InterPro" id="IPR009057">
    <property type="entry name" value="Homeodomain-like_sf"/>
</dbReference>
<comment type="caution">
    <text evidence="6">The sequence shown here is derived from an EMBL/GenBank/DDBJ whole genome shotgun (WGS) entry which is preliminary data.</text>
</comment>
<reference evidence="6 7" key="1">
    <citation type="journal article" date="2015" name="Genome Announc.">
        <title>Expanding the biotechnology potential of lactobacilli through comparative genomics of 213 strains and associated genera.</title>
        <authorList>
            <person name="Sun Z."/>
            <person name="Harris H.M."/>
            <person name="McCann A."/>
            <person name="Guo C."/>
            <person name="Argimon S."/>
            <person name="Zhang W."/>
            <person name="Yang X."/>
            <person name="Jeffery I.B."/>
            <person name="Cooney J.C."/>
            <person name="Kagawa T.F."/>
            <person name="Liu W."/>
            <person name="Song Y."/>
            <person name="Salvetti E."/>
            <person name="Wrobel A."/>
            <person name="Rasinkangas P."/>
            <person name="Parkhill J."/>
            <person name="Rea M.C."/>
            <person name="O'Sullivan O."/>
            <person name="Ritari J."/>
            <person name="Douillard F.P."/>
            <person name="Paul Ross R."/>
            <person name="Yang R."/>
            <person name="Briner A.E."/>
            <person name="Felis G.E."/>
            <person name="de Vos W.M."/>
            <person name="Barrangou R."/>
            <person name="Klaenhammer T.R."/>
            <person name="Caufield P.W."/>
            <person name="Cui Y."/>
            <person name="Zhang H."/>
            <person name="O'Toole P.W."/>
        </authorList>
    </citation>
    <scope>NUCLEOTIDE SEQUENCE [LARGE SCALE GENOMIC DNA]</scope>
    <source>
        <strain evidence="6 7">DSM 13343</strain>
    </source>
</reference>
<dbReference type="Pfam" id="PF01380">
    <property type="entry name" value="SIS"/>
    <property type="match status" value="1"/>
</dbReference>
<feature type="domain" description="HTH rpiR-type" evidence="4">
    <location>
        <begin position="4"/>
        <end position="80"/>
    </location>
</feature>
<keyword evidence="1" id="KW-0805">Transcription regulation</keyword>
<feature type="domain" description="SIS" evidence="5">
    <location>
        <begin position="114"/>
        <end position="257"/>
    </location>
</feature>
<dbReference type="PANTHER" id="PTHR30514">
    <property type="entry name" value="GLUCOKINASE"/>
    <property type="match status" value="1"/>
</dbReference>
<proteinExistence type="predicted"/>
<evidence type="ECO:0000313" key="7">
    <source>
        <dbReference type="Proteomes" id="UP000051790"/>
    </source>
</evidence>
<dbReference type="AlphaFoldDB" id="A0A0R1QS29"/>
<dbReference type="GO" id="GO:1901135">
    <property type="term" value="P:carbohydrate derivative metabolic process"/>
    <property type="evidence" value="ECO:0007669"/>
    <property type="project" value="InterPro"/>
</dbReference>
<dbReference type="InterPro" id="IPR036388">
    <property type="entry name" value="WH-like_DNA-bd_sf"/>
</dbReference>
<dbReference type="PROSITE" id="PS51071">
    <property type="entry name" value="HTH_RPIR"/>
    <property type="match status" value="1"/>
</dbReference>
<evidence type="ECO:0000256" key="3">
    <source>
        <dbReference type="ARBA" id="ARBA00023163"/>
    </source>
</evidence>
<keyword evidence="3" id="KW-0804">Transcription</keyword>